<keyword evidence="1" id="KW-0732">Signal</keyword>
<name>A0ABV5JIS5_9RHOB</name>
<accession>A0ABV5JIS5</accession>
<reference evidence="2 3" key="1">
    <citation type="submission" date="2024-09" db="EMBL/GenBank/DDBJ databases">
        <authorList>
            <person name="Sun Q."/>
            <person name="Mori K."/>
        </authorList>
    </citation>
    <scope>NUCLEOTIDE SEQUENCE [LARGE SCALE GENOMIC DNA]</scope>
    <source>
        <strain evidence="2 3">CECT 8726</strain>
    </source>
</reference>
<dbReference type="EMBL" id="JBHMEA010000049">
    <property type="protein sequence ID" value="MFB9233370.1"/>
    <property type="molecule type" value="Genomic_DNA"/>
</dbReference>
<dbReference type="RefSeq" id="WP_213888289.1">
    <property type="nucleotide sequence ID" value="NZ_JAGFNU010000003.1"/>
</dbReference>
<feature type="signal peptide" evidence="1">
    <location>
        <begin position="1"/>
        <end position="26"/>
    </location>
</feature>
<protein>
    <recommendedName>
        <fullName evidence="4">Outer membrane protein beta-barrel domain-containing protein</fullName>
    </recommendedName>
</protein>
<keyword evidence="3" id="KW-1185">Reference proteome</keyword>
<comment type="caution">
    <text evidence="2">The sequence shown here is derived from an EMBL/GenBank/DDBJ whole genome shotgun (WGS) entry which is preliminary data.</text>
</comment>
<evidence type="ECO:0000256" key="1">
    <source>
        <dbReference type="SAM" id="SignalP"/>
    </source>
</evidence>
<evidence type="ECO:0000313" key="2">
    <source>
        <dbReference type="EMBL" id="MFB9233370.1"/>
    </source>
</evidence>
<proteinExistence type="predicted"/>
<gene>
    <name evidence="2" type="ORF">ACFFUT_16380</name>
</gene>
<evidence type="ECO:0008006" key="4">
    <source>
        <dbReference type="Google" id="ProtNLM"/>
    </source>
</evidence>
<organism evidence="2 3">
    <name type="scientific">Pseudohalocynthiibacter aestuariivivens</name>
    <dbReference type="NCBI Taxonomy" id="1591409"/>
    <lineage>
        <taxon>Bacteria</taxon>
        <taxon>Pseudomonadati</taxon>
        <taxon>Pseudomonadota</taxon>
        <taxon>Alphaproteobacteria</taxon>
        <taxon>Rhodobacterales</taxon>
        <taxon>Paracoccaceae</taxon>
        <taxon>Pseudohalocynthiibacter</taxon>
    </lineage>
</organism>
<feature type="chain" id="PRO_5047026991" description="Outer membrane protein beta-barrel domain-containing protein" evidence="1">
    <location>
        <begin position="27"/>
        <end position="226"/>
    </location>
</feature>
<dbReference type="SUPFAM" id="SSF56925">
    <property type="entry name" value="OMPA-like"/>
    <property type="match status" value="1"/>
</dbReference>
<dbReference type="Proteomes" id="UP001589683">
    <property type="component" value="Unassembled WGS sequence"/>
</dbReference>
<sequence length="226" mass="23998">MRLSKSLLSALVLSVAIGVSLNEANATERQFSFGLISTPDASHDIGGFNSNGGFSNVDDRNASVNGLYIAYGAKDLFRLGTLPITVEAEIAVTNSDVVTNSFPGAPGPVLFFYNTHINSQRLAANLWTPIWSQSDWMLEGGTGLGVQALNIRVSDGVVTGNSSDYVLYGMLGLRMSKEITESSGLELGLRYSDTGTANIPLDGGASGNYEYSQSGLSVLLGWRLDM</sequence>
<dbReference type="Gene3D" id="2.40.160.20">
    <property type="match status" value="1"/>
</dbReference>
<dbReference type="InterPro" id="IPR011250">
    <property type="entry name" value="OMP/PagP_B-barrel"/>
</dbReference>
<evidence type="ECO:0000313" key="3">
    <source>
        <dbReference type="Proteomes" id="UP001589683"/>
    </source>
</evidence>